<evidence type="ECO:0000313" key="5">
    <source>
        <dbReference type="Proteomes" id="UP000264310"/>
    </source>
</evidence>
<gene>
    <name evidence="4" type="ORF">DYI37_07170</name>
</gene>
<dbReference type="Proteomes" id="UP000264310">
    <property type="component" value="Unassembled WGS sequence"/>
</dbReference>
<organism evidence="4 5">
    <name type="scientific">Fulvimarina endophytica</name>
    <dbReference type="NCBI Taxonomy" id="2293836"/>
    <lineage>
        <taxon>Bacteria</taxon>
        <taxon>Pseudomonadati</taxon>
        <taxon>Pseudomonadota</taxon>
        <taxon>Alphaproteobacteria</taxon>
        <taxon>Hyphomicrobiales</taxon>
        <taxon>Aurantimonadaceae</taxon>
        <taxon>Fulvimarina</taxon>
    </lineage>
</organism>
<evidence type="ECO:0000313" key="4">
    <source>
        <dbReference type="EMBL" id="RFC64134.1"/>
    </source>
</evidence>
<dbReference type="AlphaFoldDB" id="A0A371X517"/>
<reference evidence="4 5" key="1">
    <citation type="submission" date="2018-08" db="EMBL/GenBank/DDBJ databases">
        <title>Fulvimarina sp. 85, whole genome shotgun sequence.</title>
        <authorList>
            <person name="Tuo L."/>
        </authorList>
    </citation>
    <scope>NUCLEOTIDE SEQUENCE [LARGE SCALE GENOMIC DNA]</scope>
    <source>
        <strain evidence="4 5">85</strain>
    </source>
</reference>
<dbReference type="PANTHER" id="PTHR12128">
    <property type="entry name" value="DIHYDRODIPICOLINATE SYNTHASE"/>
    <property type="match status" value="1"/>
</dbReference>
<dbReference type="SMART" id="SM01130">
    <property type="entry name" value="DHDPS"/>
    <property type="match status" value="1"/>
</dbReference>
<sequence>MAGPCLCLGLFDAGRLRVLVSWPRARGHCRGRPAPAPPALFRPGAGRAASGRARRPADGPRRGARHPLRLRSKKVRPLTIATSSHPFSGLSAFPVTPADQDGRVDADALARTVERLVEVKVDSIGLLGSTGIYAYLSRTERRRAVEAAAECAKGRVPLIVGVGALRTDEALDLARDAEAAGADALLMAPVSYTPLTQDEAFEHYRIVAAASALPFCIYNNPGTTHFTFGIELLERLSALPTIRAVKMPLPASGDVAGELALLRARTDMSVGYSGDWGTADAMLAGADAFFSVLGGLLPRPVLALLRAGKAGDEREARRLDEELRPLWETFRAYGSLRVIYVLRDALGMEPAALPLPLRPLAPEARDRVLRAAEPVLMSDTR</sequence>
<dbReference type="GO" id="GO:0008840">
    <property type="term" value="F:4-hydroxy-tetrahydrodipicolinate synthase activity"/>
    <property type="evidence" value="ECO:0007669"/>
    <property type="project" value="TreeGrafter"/>
</dbReference>
<keyword evidence="5" id="KW-1185">Reference proteome</keyword>
<dbReference type="SUPFAM" id="SSF51569">
    <property type="entry name" value="Aldolase"/>
    <property type="match status" value="1"/>
</dbReference>
<evidence type="ECO:0000256" key="2">
    <source>
        <dbReference type="ARBA" id="ARBA00023239"/>
    </source>
</evidence>
<dbReference type="Gene3D" id="3.20.20.70">
    <property type="entry name" value="Aldolase class I"/>
    <property type="match status" value="1"/>
</dbReference>
<dbReference type="InterPro" id="IPR013785">
    <property type="entry name" value="Aldolase_TIM"/>
</dbReference>
<protein>
    <submittedName>
        <fullName evidence="4">Dihydrodipicolinate synthase family protein</fullName>
    </submittedName>
</protein>
<dbReference type="Pfam" id="PF00701">
    <property type="entry name" value="DHDPS"/>
    <property type="match status" value="1"/>
</dbReference>
<dbReference type="GO" id="GO:0005829">
    <property type="term" value="C:cytosol"/>
    <property type="evidence" value="ECO:0007669"/>
    <property type="project" value="TreeGrafter"/>
</dbReference>
<comment type="similarity">
    <text evidence="1">Belongs to the DapA family.</text>
</comment>
<keyword evidence="2" id="KW-0456">Lyase</keyword>
<dbReference type="EMBL" id="QURL01000003">
    <property type="protein sequence ID" value="RFC64134.1"/>
    <property type="molecule type" value="Genomic_DNA"/>
</dbReference>
<accession>A0A371X517</accession>
<dbReference type="InterPro" id="IPR002220">
    <property type="entry name" value="DapA-like"/>
</dbReference>
<feature type="region of interest" description="Disordered" evidence="3">
    <location>
        <begin position="31"/>
        <end position="69"/>
    </location>
</feature>
<proteinExistence type="inferred from homology"/>
<dbReference type="OrthoDB" id="9778880at2"/>
<evidence type="ECO:0000256" key="3">
    <source>
        <dbReference type="SAM" id="MobiDB-lite"/>
    </source>
</evidence>
<name>A0A371X517_9HYPH</name>
<comment type="caution">
    <text evidence="4">The sequence shown here is derived from an EMBL/GenBank/DDBJ whole genome shotgun (WGS) entry which is preliminary data.</text>
</comment>
<dbReference type="PANTHER" id="PTHR12128:SF66">
    <property type="entry name" value="4-HYDROXY-2-OXOGLUTARATE ALDOLASE, MITOCHONDRIAL"/>
    <property type="match status" value="1"/>
</dbReference>
<dbReference type="PRINTS" id="PR00146">
    <property type="entry name" value="DHPICSNTHASE"/>
</dbReference>
<feature type="compositionally biased region" description="Low complexity" evidence="3">
    <location>
        <begin position="41"/>
        <end position="51"/>
    </location>
</feature>
<dbReference type="CDD" id="cd00408">
    <property type="entry name" value="DHDPS-like"/>
    <property type="match status" value="1"/>
</dbReference>
<evidence type="ECO:0000256" key="1">
    <source>
        <dbReference type="ARBA" id="ARBA00007592"/>
    </source>
</evidence>